<feature type="chain" id="PRO_5003700608" evidence="2">
    <location>
        <begin position="21"/>
        <end position="403"/>
    </location>
</feature>
<dbReference type="OrthoDB" id="2149800at2"/>
<dbReference type="InterPro" id="IPR036908">
    <property type="entry name" value="RlpA-like_sf"/>
</dbReference>
<dbReference type="PANTHER" id="PTHR33734">
    <property type="entry name" value="LYSM DOMAIN-CONTAINING GPI-ANCHORED PROTEIN 2"/>
    <property type="match status" value="1"/>
</dbReference>
<feature type="region of interest" description="Disordered" evidence="1">
    <location>
        <begin position="166"/>
        <end position="214"/>
    </location>
</feature>
<evidence type="ECO:0000259" key="3">
    <source>
        <dbReference type="PROSITE" id="PS51782"/>
    </source>
</evidence>
<feature type="domain" description="LysM" evidence="3">
    <location>
        <begin position="95"/>
        <end position="138"/>
    </location>
</feature>
<dbReference type="RefSeq" id="WP_009053438.1">
    <property type="nucleotide sequence ID" value="NZ_AJYA01000005.1"/>
</dbReference>
<dbReference type="InterPro" id="IPR018392">
    <property type="entry name" value="LysM"/>
</dbReference>
<dbReference type="GO" id="GO:0008932">
    <property type="term" value="F:lytic endotransglycosylase activity"/>
    <property type="evidence" value="ECO:0007669"/>
    <property type="project" value="TreeGrafter"/>
</dbReference>
<dbReference type="InterPro" id="IPR036779">
    <property type="entry name" value="LysM_dom_sf"/>
</dbReference>
<keyword evidence="5" id="KW-1185">Reference proteome</keyword>
<evidence type="ECO:0000313" key="5">
    <source>
        <dbReference type="Proteomes" id="UP000005551"/>
    </source>
</evidence>
<dbReference type="STRING" id="1189621.A3SI_02633"/>
<gene>
    <name evidence="4" type="ORF">A3SI_02633</name>
</gene>
<dbReference type="PANTHER" id="PTHR33734:SF22">
    <property type="entry name" value="MEMBRANE-BOUND LYTIC MUREIN TRANSGLYCOSYLASE D"/>
    <property type="match status" value="1"/>
</dbReference>
<dbReference type="CDD" id="cd00118">
    <property type="entry name" value="LysM"/>
    <property type="match status" value="3"/>
</dbReference>
<dbReference type="Gene3D" id="3.10.350.10">
    <property type="entry name" value="LysM domain"/>
    <property type="match status" value="3"/>
</dbReference>
<proteinExistence type="predicted"/>
<feature type="compositionally biased region" description="Polar residues" evidence="1">
    <location>
        <begin position="168"/>
        <end position="178"/>
    </location>
</feature>
<dbReference type="AlphaFoldDB" id="I5C9D4"/>
<feature type="domain" description="LysM" evidence="3">
    <location>
        <begin position="233"/>
        <end position="276"/>
    </location>
</feature>
<reference evidence="4 5" key="1">
    <citation type="submission" date="2012-05" db="EMBL/GenBank/DDBJ databases">
        <title>Genome sequence of Nitritalea halalkaliphila LW7.</title>
        <authorList>
            <person name="Jangir P.K."/>
            <person name="Singh A."/>
            <person name="Shivaji S."/>
            <person name="Sharma R."/>
        </authorList>
    </citation>
    <scope>NUCLEOTIDE SEQUENCE [LARGE SCALE GENOMIC DNA]</scope>
    <source>
        <strain evidence="4 5">LW7</strain>
    </source>
</reference>
<comment type="caution">
    <text evidence="4">The sequence shown here is derived from an EMBL/GenBank/DDBJ whole genome shotgun (WGS) entry which is preliminary data.</text>
</comment>
<keyword evidence="2" id="KW-0732">Signal</keyword>
<feature type="domain" description="LysM" evidence="3">
    <location>
        <begin position="40"/>
        <end position="84"/>
    </location>
</feature>
<evidence type="ECO:0000256" key="2">
    <source>
        <dbReference type="SAM" id="SignalP"/>
    </source>
</evidence>
<name>I5C9D4_9BACT</name>
<dbReference type="PROSITE" id="PS51782">
    <property type="entry name" value="LYSM"/>
    <property type="match status" value="3"/>
</dbReference>
<evidence type="ECO:0000313" key="4">
    <source>
        <dbReference type="EMBL" id="EIM78436.1"/>
    </source>
</evidence>
<evidence type="ECO:0000256" key="1">
    <source>
        <dbReference type="SAM" id="MobiDB-lite"/>
    </source>
</evidence>
<dbReference type="EMBL" id="AJYA01000005">
    <property type="protein sequence ID" value="EIM78436.1"/>
    <property type="molecule type" value="Genomic_DNA"/>
</dbReference>
<sequence length="403" mass="43363">MKKRIVGLLTGLFLSGFAWAHEPAALDSVGIERKGNQTFVLHDVAPKETLFGLSRRYGATVNDIIQQNDLKDGLKIGQRIRIPIVLAAELPSDARAHQVQPGETLFAISRRYEVAVDDLKRWNNLVGNDISVGQQLVVKGVAAAPATPAAPVAQAAATGAAAAERSRQTGAAASQNTEAAGREAVAPVRQVEETTAEVRSSTRSARRAEVQTPVVREESVAAAASATTPGGWRVHQVKQGETLFSIASRYDIKVDDLIRWNGLSSNNLASGQELRVGREAVPVERVPVIEAEVPIRANNRPTVASVEKVEDKSTGFKNLKQNGLAEVIDGTGNHKKYLVLHRDAPVGTIMSVRNAENDVTIFARVVGKLPDTGDNSKLLIKVSKAAYDQLRAVNARFPVEISY</sequence>
<dbReference type="Proteomes" id="UP000005551">
    <property type="component" value="Unassembled WGS sequence"/>
</dbReference>
<accession>I5C9D4</accession>
<organism evidence="4 5">
    <name type="scientific">Nitritalea halalkaliphila LW7</name>
    <dbReference type="NCBI Taxonomy" id="1189621"/>
    <lineage>
        <taxon>Bacteria</taxon>
        <taxon>Pseudomonadati</taxon>
        <taxon>Bacteroidota</taxon>
        <taxon>Cytophagia</taxon>
        <taxon>Cytophagales</taxon>
        <taxon>Cyclobacteriaceae</taxon>
        <taxon>Nitritalea</taxon>
    </lineage>
</organism>
<protein>
    <submittedName>
        <fullName evidence="4">Peptidoglycan-binding lysin domain-containing protein</fullName>
    </submittedName>
</protein>
<feature type="signal peptide" evidence="2">
    <location>
        <begin position="1"/>
        <end position="20"/>
    </location>
</feature>
<dbReference type="SMART" id="SM00257">
    <property type="entry name" value="LysM"/>
    <property type="match status" value="3"/>
</dbReference>
<dbReference type="Pfam" id="PF01476">
    <property type="entry name" value="LysM"/>
    <property type="match status" value="3"/>
</dbReference>
<dbReference type="SUPFAM" id="SSF54106">
    <property type="entry name" value="LysM domain"/>
    <property type="match status" value="3"/>
</dbReference>
<dbReference type="Gene3D" id="2.40.40.10">
    <property type="entry name" value="RlpA-like domain"/>
    <property type="match status" value="1"/>
</dbReference>